<name>A0A1R4KNV0_9MICO</name>
<evidence type="ECO:0000313" key="3">
    <source>
        <dbReference type="Proteomes" id="UP000196320"/>
    </source>
</evidence>
<dbReference type="PANTHER" id="PTHR40660:SF1">
    <property type="entry name" value="5'-PHOSPHATE OXIDASE PUTATIVE DOMAIN-CONTAINING PROTEIN-RELATED"/>
    <property type="match status" value="1"/>
</dbReference>
<dbReference type="InterPro" id="IPR011576">
    <property type="entry name" value="Pyridox_Oxase_N"/>
</dbReference>
<proteinExistence type="predicted"/>
<dbReference type="PANTHER" id="PTHR40660">
    <property type="entry name" value="5'-PHOSPHATE OXIDASE PUTATIVE DOMAIN-CONTAINING PROTEIN-RELATED"/>
    <property type="match status" value="1"/>
</dbReference>
<dbReference type="Gene3D" id="2.30.110.10">
    <property type="entry name" value="Electron Transport, Fmn-binding Protein, Chain A"/>
    <property type="match status" value="1"/>
</dbReference>
<accession>A0A1R4KNV0</accession>
<reference evidence="2 3" key="1">
    <citation type="submission" date="2017-02" db="EMBL/GenBank/DDBJ databases">
        <authorList>
            <person name="Peterson S.W."/>
        </authorList>
    </citation>
    <scope>NUCLEOTIDE SEQUENCE [LARGE SCALE GENOMIC DNA]</scope>
    <source>
        <strain evidence="2 3">B Mb 05.01</strain>
    </source>
</reference>
<dbReference type="EMBL" id="FUKO01000040">
    <property type="protein sequence ID" value="SJN45817.1"/>
    <property type="molecule type" value="Genomic_DNA"/>
</dbReference>
<dbReference type="AlphaFoldDB" id="A0A1R4KNV0"/>
<evidence type="ECO:0000259" key="1">
    <source>
        <dbReference type="Pfam" id="PF01243"/>
    </source>
</evidence>
<dbReference type="RefSeq" id="WP_218778589.1">
    <property type="nucleotide sequence ID" value="NZ_FUKO01000040.1"/>
</dbReference>
<sequence length="230" mass="24513">MTAETSREGTWLESIGLFQQTRAGDHQAAMRLLETSADPATVVHGLFRMLVVFLRGEDADKLERFVDASLRAGAPPLTSPVPGQTLAHAEGLAERLRGEVHLTAAMRELLAAQLPILATATRDGMPDVGPKRSMRVWDERTLIYNENTAGQHLANIRAGSAAVVAVIDRDALDGYRFVGTPQVHEGGDVFDAAVDFAAECGMKPPAAAVLIHLHEVHALAPGATAGTRIA</sequence>
<protein>
    <recommendedName>
        <fullName evidence="1">Pyridoxamine 5'-phosphate oxidase N-terminal domain-containing protein</fullName>
    </recommendedName>
</protein>
<dbReference type="Proteomes" id="UP000196320">
    <property type="component" value="Unassembled WGS sequence"/>
</dbReference>
<dbReference type="InterPro" id="IPR012349">
    <property type="entry name" value="Split_barrel_FMN-bd"/>
</dbReference>
<keyword evidence="3" id="KW-1185">Reference proteome</keyword>
<dbReference type="SUPFAM" id="SSF50475">
    <property type="entry name" value="FMN-binding split barrel"/>
    <property type="match status" value="1"/>
</dbReference>
<dbReference type="Pfam" id="PF01243">
    <property type="entry name" value="PNPOx_N"/>
    <property type="match status" value="1"/>
</dbReference>
<evidence type="ECO:0000313" key="2">
    <source>
        <dbReference type="EMBL" id="SJN45817.1"/>
    </source>
</evidence>
<organism evidence="2 3">
    <name type="scientific">Microbacterium esteraromaticum</name>
    <dbReference type="NCBI Taxonomy" id="57043"/>
    <lineage>
        <taxon>Bacteria</taxon>
        <taxon>Bacillati</taxon>
        <taxon>Actinomycetota</taxon>
        <taxon>Actinomycetes</taxon>
        <taxon>Micrococcales</taxon>
        <taxon>Microbacteriaceae</taxon>
        <taxon>Microbacterium</taxon>
    </lineage>
</organism>
<gene>
    <name evidence="2" type="ORF">FM104_14315</name>
</gene>
<feature type="domain" description="Pyridoxamine 5'-phosphate oxidase N-terminal" evidence="1">
    <location>
        <begin position="102"/>
        <end position="216"/>
    </location>
</feature>